<evidence type="ECO:0000256" key="11">
    <source>
        <dbReference type="ARBA" id="ARBA00023049"/>
    </source>
</evidence>
<dbReference type="Pfam" id="PF02163">
    <property type="entry name" value="Peptidase_M50"/>
    <property type="match status" value="2"/>
</dbReference>
<dbReference type="GO" id="GO:0046872">
    <property type="term" value="F:metal ion binding"/>
    <property type="evidence" value="ECO:0007669"/>
    <property type="project" value="UniProtKB-UniRule"/>
</dbReference>
<dbReference type="InterPro" id="IPR000644">
    <property type="entry name" value="CBS_dom"/>
</dbReference>
<keyword evidence="11 14" id="KW-0482">Metalloprotease</keyword>
<comment type="cofactor">
    <cofactor evidence="14 16">
        <name>Zn(2+)</name>
        <dbReference type="ChEBI" id="CHEBI:29105"/>
    </cofactor>
    <text evidence="14 16">Binds 1 zinc ion per subunit.</text>
</comment>
<feature type="binding site" evidence="16">
    <location>
        <position position="71"/>
    </location>
    <ligand>
        <name>Zn(2+)</name>
        <dbReference type="ChEBI" id="CHEBI:29105"/>
        <note>catalytic</note>
    </ligand>
</feature>
<proteinExistence type="inferred from homology"/>
<dbReference type="GO" id="GO:0008237">
    <property type="term" value="F:metallopeptidase activity"/>
    <property type="evidence" value="ECO:0007669"/>
    <property type="project" value="UniProtKB-UniRule"/>
</dbReference>
<evidence type="ECO:0000259" key="18">
    <source>
        <dbReference type="Pfam" id="PF02163"/>
    </source>
</evidence>
<sequence length="383" mass="38641">MRQNLRLGQIAGIPVGMHWSVLLILLLLTQGVAGALLPAAAAGYAAAAYWLVAVALAGLFLAALLGHELAHALTARHFGVRVKAITLWLLGGVSELDGNPPHPRADLLIALAGPLASLAASGVFAGAAWLAALAGLAPLHVGLVWLAAVNAVTAVFNLLPGAPLDGGRVVAALIWWRRGDRTAARRTAARAGQVTGGLVAGGGLAAVLVSGSLSGLWLMLLGWFLATTAGAEAADVRLTTGLAGIDVARVMTAPPVCGYAGQSVAAFVATVAAGHPHRAYPVVDLDGALAGLVTLPRLAAVPGPARDTTRLADVRVPLARIRVFAPDTPLLGALGVLGDPCRLAVVAVGGRPCGVLSPGDVRRALDVAELGGMPDRGRGAEIL</sequence>
<comment type="caution">
    <text evidence="14">Lacks conserved residue(s) required for the propagation of feature annotation.</text>
</comment>
<evidence type="ECO:0000256" key="3">
    <source>
        <dbReference type="ARBA" id="ARBA00022475"/>
    </source>
</evidence>
<evidence type="ECO:0000313" key="19">
    <source>
        <dbReference type="EMBL" id="RZU54616.1"/>
    </source>
</evidence>
<feature type="transmembrane region" description="Helical" evidence="14">
    <location>
        <begin position="204"/>
        <end position="226"/>
    </location>
</feature>
<dbReference type="PANTHER" id="PTHR39188:SF3">
    <property type="entry name" value="STAGE IV SPORULATION PROTEIN FB"/>
    <property type="match status" value="1"/>
</dbReference>
<evidence type="ECO:0000256" key="15">
    <source>
        <dbReference type="PIRSR" id="PIRSR006404-1"/>
    </source>
</evidence>
<dbReference type="EMBL" id="SHKY01000001">
    <property type="protein sequence ID" value="RZU54616.1"/>
    <property type="molecule type" value="Genomic_DNA"/>
</dbReference>
<protein>
    <recommendedName>
        <fullName evidence="14">Zinc metalloprotease</fullName>
    </recommendedName>
</protein>
<dbReference type="SUPFAM" id="SSF54631">
    <property type="entry name" value="CBS-domain pair"/>
    <property type="match status" value="1"/>
</dbReference>
<name>A0A4V2G801_9ACTN</name>
<organism evidence="19 20">
    <name type="scientific">Krasilnikovia cinnamomea</name>
    <dbReference type="NCBI Taxonomy" id="349313"/>
    <lineage>
        <taxon>Bacteria</taxon>
        <taxon>Bacillati</taxon>
        <taxon>Actinomycetota</taxon>
        <taxon>Actinomycetes</taxon>
        <taxon>Micromonosporales</taxon>
        <taxon>Micromonosporaceae</taxon>
        <taxon>Krasilnikovia</taxon>
    </lineage>
</organism>
<evidence type="ECO:0000256" key="6">
    <source>
        <dbReference type="ARBA" id="ARBA00022723"/>
    </source>
</evidence>
<evidence type="ECO:0000256" key="5">
    <source>
        <dbReference type="ARBA" id="ARBA00022692"/>
    </source>
</evidence>
<feature type="binding site" evidence="16">
    <location>
        <position position="67"/>
    </location>
    <ligand>
        <name>Zn(2+)</name>
        <dbReference type="ChEBI" id="CHEBI:29105"/>
        <note>catalytic</note>
    </ligand>
</feature>
<keyword evidence="6 14" id="KW-0479">Metal-binding</keyword>
<keyword evidence="13 14" id="KW-0472">Membrane</keyword>
<reference evidence="19 20" key="1">
    <citation type="submission" date="2019-02" db="EMBL/GenBank/DDBJ databases">
        <title>Sequencing the genomes of 1000 actinobacteria strains.</title>
        <authorList>
            <person name="Klenk H.-P."/>
        </authorList>
    </citation>
    <scope>NUCLEOTIDE SEQUENCE [LARGE SCALE GENOMIC DNA]</scope>
    <source>
        <strain evidence="19 20">DSM 45162</strain>
    </source>
</reference>
<keyword evidence="3" id="KW-1003">Cell membrane</keyword>
<evidence type="ECO:0000256" key="1">
    <source>
        <dbReference type="ARBA" id="ARBA00004651"/>
    </source>
</evidence>
<evidence type="ECO:0000259" key="17">
    <source>
        <dbReference type="Pfam" id="PF00571"/>
    </source>
</evidence>
<keyword evidence="10 14" id="KW-1133">Transmembrane helix</keyword>
<evidence type="ECO:0000313" key="20">
    <source>
        <dbReference type="Proteomes" id="UP000292564"/>
    </source>
</evidence>
<dbReference type="GO" id="GO:0006508">
    <property type="term" value="P:proteolysis"/>
    <property type="evidence" value="ECO:0007669"/>
    <property type="project" value="UniProtKB-KW"/>
</dbReference>
<keyword evidence="12" id="KW-0129">CBS domain</keyword>
<dbReference type="InterPro" id="IPR046342">
    <property type="entry name" value="CBS_dom_sf"/>
</dbReference>
<evidence type="ECO:0000256" key="7">
    <source>
        <dbReference type="ARBA" id="ARBA00022737"/>
    </source>
</evidence>
<gene>
    <name evidence="19" type="ORF">EV385_6567</name>
</gene>
<evidence type="ECO:0000256" key="14">
    <source>
        <dbReference type="PIRNR" id="PIRNR006404"/>
    </source>
</evidence>
<feature type="binding site" evidence="16">
    <location>
        <position position="165"/>
    </location>
    <ligand>
        <name>Zn(2+)</name>
        <dbReference type="ChEBI" id="CHEBI:29105"/>
        <note>catalytic</note>
    </ligand>
</feature>
<evidence type="ECO:0000256" key="2">
    <source>
        <dbReference type="ARBA" id="ARBA00007931"/>
    </source>
</evidence>
<dbReference type="PIRSF" id="PIRSF006404">
    <property type="entry name" value="UCP006404_Pept_M50_CBS"/>
    <property type="match status" value="1"/>
</dbReference>
<feature type="transmembrane region" description="Helical" evidence="14">
    <location>
        <begin position="47"/>
        <end position="66"/>
    </location>
</feature>
<keyword evidence="9 14" id="KW-0862">Zinc</keyword>
<keyword evidence="20" id="KW-1185">Reference proteome</keyword>
<dbReference type="OrthoDB" id="9781963at2"/>
<dbReference type="AlphaFoldDB" id="A0A4V2G801"/>
<feature type="domain" description="CBS" evidence="17">
    <location>
        <begin position="247"/>
        <end position="295"/>
    </location>
</feature>
<evidence type="ECO:0000256" key="10">
    <source>
        <dbReference type="ARBA" id="ARBA00022989"/>
    </source>
</evidence>
<dbReference type="GO" id="GO:0005886">
    <property type="term" value="C:plasma membrane"/>
    <property type="evidence" value="ECO:0007669"/>
    <property type="project" value="UniProtKB-SubCell"/>
</dbReference>
<accession>A0A4V2G801</accession>
<comment type="subcellular location">
    <subcellularLocation>
        <location evidence="1">Cell membrane</location>
        <topology evidence="1">Multi-pass membrane protein</topology>
    </subcellularLocation>
</comment>
<feature type="domain" description="Peptidase M50" evidence="18">
    <location>
        <begin position="143"/>
        <end position="186"/>
    </location>
</feature>
<keyword evidence="5 14" id="KW-0812">Transmembrane</keyword>
<feature type="domain" description="Peptidase M50" evidence="18">
    <location>
        <begin position="59"/>
        <end position="128"/>
    </location>
</feature>
<evidence type="ECO:0000256" key="4">
    <source>
        <dbReference type="ARBA" id="ARBA00022670"/>
    </source>
</evidence>
<comment type="caution">
    <text evidence="19">The sequence shown here is derived from an EMBL/GenBank/DDBJ whole genome shotgun (WGS) entry which is preliminary data.</text>
</comment>
<feature type="active site" evidence="15">
    <location>
        <position position="68"/>
    </location>
</feature>
<evidence type="ECO:0000256" key="13">
    <source>
        <dbReference type="ARBA" id="ARBA00023136"/>
    </source>
</evidence>
<feature type="transmembrane region" description="Helical" evidence="14">
    <location>
        <begin position="108"/>
        <end position="132"/>
    </location>
</feature>
<feature type="transmembrane region" description="Helical" evidence="14">
    <location>
        <begin position="139"/>
        <end position="159"/>
    </location>
</feature>
<keyword evidence="8 14" id="KW-0378">Hydrolase</keyword>
<dbReference type="InterPro" id="IPR016483">
    <property type="entry name" value="UCP006404_Pept_M50_CBS"/>
</dbReference>
<dbReference type="PANTHER" id="PTHR39188">
    <property type="entry name" value="MEMBRANE-ASSOCIATED ZINC METALLOPROTEASE M50B"/>
    <property type="match status" value="1"/>
</dbReference>
<evidence type="ECO:0000256" key="12">
    <source>
        <dbReference type="ARBA" id="ARBA00023122"/>
    </source>
</evidence>
<evidence type="ECO:0000256" key="16">
    <source>
        <dbReference type="PIRSR" id="PIRSR006404-2"/>
    </source>
</evidence>
<keyword evidence="4 14" id="KW-0645">Protease</keyword>
<comment type="similarity">
    <text evidence="2 14">Belongs to the peptidase M50B family.</text>
</comment>
<keyword evidence="7" id="KW-0677">Repeat</keyword>
<dbReference type="Pfam" id="PF00571">
    <property type="entry name" value="CBS"/>
    <property type="match status" value="1"/>
</dbReference>
<evidence type="ECO:0000256" key="9">
    <source>
        <dbReference type="ARBA" id="ARBA00022833"/>
    </source>
</evidence>
<evidence type="ECO:0000256" key="8">
    <source>
        <dbReference type="ARBA" id="ARBA00022801"/>
    </source>
</evidence>
<dbReference type="RefSeq" id="WP_130512941.1">
    <property type="nucleotide sequence ID" value="NZ_SHKY01000001.1"/>
</dbReference>
<dbReference type="Gene3D" id="3.10.580.10">
    <property type="entry name" value="CBS-domain"/>
    <property type="match status" value="1"/>
</dbReference>
<dbReference type="InterPro" id="IPR008915">
    <property type="entry name" value="Peptidase_M50"/>
</dbReference>
<dbReference type="Proteomes" id="UP000292564">
    <property type="component" value="Unassembled WGS sequence"/>
</dbReference>